<proteinExistence type="predicted"/>
<sequence length="173" mass="19298">MCLGEFANDTGGLASLSNHFNVQEENNIAQTTFQHYPDVEPDWDAILQQEPVAVGVDGNEVVKELPVQDAGYAMNAEYQSSNFQTEKSPPLQEIVEIEKDLVTLDHVHQPPVVEDSIHEKGLVEGVEKYGTYNYVSSQTCIEETSKERKSPEKGYTYDILSTQFGKLQDDAAK</sequence>
<organism evidence="1 2">
    <name type="scientific">Daucus carota subsp. sativus</name>
    <name type="common">Carrot</name>
    <dbReference type="NCBI Taxonomy" id="79200"/>
    <lineage>
        <taxon>Eukaryota</taxon>
        <taxon>Viridiplantae</taxon>
        <taxon>Streptophyta</taxon>
        <taxon>Embryophyta</taxon>
        <taxon>Tracheophyta</taxon>
        <taxon>Spermatophyta</taxon>
        <taxon>Magnoliopsida</taxon>
        <taxon>eudicotyledons</taxon>
        <taxon>Gunneridae</taxon>
        <taxon>Pentapetalae</taxon>
        <taxon>asterids</taxon>
        <taxon>campanulids</taxon>
        <taxon>Apiales</taxon>
        <taxon>Apiaceae</taxon>
        <taxon>Apioideae</taxon>
        <taxon>Scandiceae</taxon>
        <taxon>Daucinae</taxon>
        <taxon>Daucus</taxon>
        <taxon>Daucus sect. Daucus</taxon>
    </lineage>
</organism>
<evidence type="ECO:0000313" key="1">
    <source>
        <dbReference type="EMBL" id="WOG85873.1"/>
    </source>
</evidence>
<dbReference type="EMBL" id="CP093343">
    <property type="protein sequence ID" value="WOG85873.1"/>
    <property type="molecule type" value="Genomic_DNA"/>
</dbReference>
<gene>
    <name evidence="1" type="ORF">DCAR_0105066</name>
</gene>
<keyword evidence="2" id="KW-1185">Reference proteome</keyword>
<protein>
    <submittedName>
        <fullName evidence="1">Uncharacterized protein</fullName>
    </submittedName>
</protein>
<dbReference type="AlphaFoldDB" id="A0A166JBV4"/>
<accession>A0A166JBV4</accession>
<reference evidence="1" key="2">
    <citation type="submission" date="2022-03" db="EMBL/GenBank/DDBJ databases">
        <title>Draft title - Genomic analysis of global carrot germplasm unveils the trajectory of domestication and the origin of high carotenoid orange carrot.</title>
        <authorList>
            <person name="Iorizzo M."/>
            <person name="Ellison S."/>
            <person name="Senalik D."/>
            <person name="Macko-Podgorni A."/>
            <person name="Grzebelus D."/>
            <person name="Bostan H."/>
            <person name="Rolling W."/>
            <person name="Curaba J."/>
            <person name="Simon P."/>
        </authorList>
    </citation>
    <scope>NUCLEOTIDE SEQUENCE</scope>
    <source>
        <tissue evidence="1">Leaf</tissue>
    </source>
</reference>
<name>A0A166JBV4_DAUCS</name>
<dbReference type="Proteomes" id="UP000077755">
    <property type="component" value="Chromosome 1"/>
</dbReference>
<dbReference type="Gramene" id="KZN12002">
    <property type="protein sequence ID" value="KZN12002"/>
    <property type="gene ID" value="DCAR_004658"/>
</dbReference>
<evidence type="ECO:0000313" key="2">
    <source>
        <dbReference type="Proteomes" id="UP000077755"/>
    </source>
</evidence>
<reference evidence="1" key="1">
    <citation type="journal article" date="2016" name="Nat. Genet.">
        <title>A high-quality carrot genome assembly provides new insights into carotenoid accumulation and asterid genome evolution.</title>
        <authorList>
            <person name="Iorizzo M."/>
            <person name="Ellison S."/>
            <person name="Senalik D."/>
            <person name="Zeng P."/>
            <person name="Satapoomin P."/>
            <person name="Huang J."/>
            <person name="Bowman M."/>
            <person name="Iovene M."/>
            <person name="Sanseverino W."/>
            <person name="Cavagnaro P."/>
            <person name="Yildiz M."/>
            <person name="Macko-Podgorni A."/>
            <person name="Moranska E."/>
            <person name="Grzebelus E."/>
            <person name="Grzebelus D."/>
            <person name="Ashrafi H."/>
            <person name="Zheng Z."/>
            <person name="Cheng S."/>
            <person name="Spooner D."/>
            <person name="Van Deynze A."/>
            <person name="Simon P."/>
        </authorList>
    </citation>
    <scope>NUCLEOTIDE SEQUENCE</scope>
    <source>
        <tissue evidence="1">Leaf</tissue>
    </source>
</reference>